<comment type="similarity">
    <text evidence="6">Belongs to the ABC-4 integral membrane protein family.</text>
</comment>
<evidence type="ECO:0000256" key="5">
    <source>
        <dbReference type="ARBA" id="ARBA00023136"/>
    </source>
</evidence>
<evidence type="ECO:0000313" key="12">
    <source>
        <dbReference type="EMBL" id="ABB37531.1"/>
    </source>
</evidence>
<gene>
    <name evidence="12" type="ordered locus">Dde_0730</name>
</gene>
<keyword evidence="2" id="KW-1003">Cell membrane</keyword>
<dbReference type="PANTHER" id="PTHR30572:SF4">
    <property type="entry name" value="ABC TRANSPORTER PERMEASE YTRF"/>
    <property type="match status" value="1"/>
</dbReference>
<evidence type="ECO:0000256" key="4">
    <source>
        <dbReference type="ARBA" id="ARBA00022989"/>
    </source>
</evidence>
<dbReference type="InterPro" id="IPR050250">
    <property type="entry name" value="Macrolide_Exporter_MacB"/>
</dbReference>
<dbReference type="GO" id="GO:0005886">
    <property type="term" value="C:plasma membrane"/>
    <property type="evidence" value="ECO:0007669"/>
    <property type="project" value="UniProtKB-SubCell"/>
</dbReference>
<dbReference type="Pfam" id="PF04389">
    <property type="entry name" value="Peptidase_M28"/>
    <property type="match status" value="1"/>
</dbReference>
<dbReference type="SUPFAM" id="SSF53187">
    <property type="entry name" value="Zn-dependent exopeptidases"/>
    <property type="match status" value="1"/>
</dbReference>
<keyword evidence="3 8" id="KW-0812">Transmembrane</keyword>
<dbReference type="Pfam" id="PF02687">
    <property type="entry name" value="FtsX"/>
    <property type="match status" value="1"/>
</dbReference>
<evidence type="ECO:0000259" key="10">
    <source>
        <dbReference type="Pfam" id="PF02687"/>
    </source>
</evidence>
<dbReference type="SUPFAM" id="SSF52025">
    <property type="entry name" value="PA domain"/>
    <property type="match status" value="1"/>
</dbReference>
<feature type="domain" description="Peptidase M28" evidence="11">
    <location>
        <begin position="262"/>
        <end position="355"/>
    </location>
</feature>
<feature type="transmembrane region" description="Helical" evidence="8">
    <location>
        <begin position="1072"/>
        <end position="1091"/>
    </location>
</feature>
<name>Q314W5_OLEA2</name>
<sequence>MHTHSCNATPHPPAASSGRPVSAPARRYVLLGLLLCCLALPHSADATETLTMQQTIRALAFLKDRSPGTTGAALAASLMERGFDAAFPTPDLQSAKVVIGRHPFTVPARRHMGSSIALLPDGPPAAITPLLMNRLFTGATGDGGITGKAVWAAKGSLAEFEGMDVKGSVVLMDMDSGKHWINAARLGAAALIMVDFTGPGDPARRLFREKLEPTPVNFPVFWMQAEQAGRMFGPLNRRNPAALDKEVLLQSSTVWQPAEADNVFCFIPGTAPQQDGGYLLVEAFYDATGMVPGNTPAADQAAAAAMLLETARQFAAAPPQRPVLLVATAGHDQGKAGSRELAWALSAERAAITARQNAARLRAADARTVLRVLSHQAPLREARSEQAYSDGSHELVRLAFREAVRNKEDAITRQLMRLRLEADSADAAVRIRQLAAQRITLRRLGWTSGTLRQNDPMRSEEEAVLEALLPVVRSAQEQMARHAEAEEQSMTGALILRDLTGSRRMDAGVSLHLSSHGDGLGAFQYGWLYDLNDTVNRTRQLSAVDSRLRRASDSRIRQVTGNADATRAYRRWLRQAASARARGLEPLPYTPPVPMLLSDTLRPSRARPWQSYLPDKPALGAEPLALAGFPALTLATLHDTRTVWGTPNDVPQAVDFDFLQRQSELVTTLLHGLATGPPPDTGKMQPSGFSALDGRANMLRQGELFPDRPADGTVFLVFQGDSVFPAMSDAGGRFHVPGLARYSQTVHKAIIEGYRFDPQTGLAVWAIDKEATGKDAYRVKMKRAQVRTDLTMFSCAQSTLFGMVNPRTFRHFTVPQLIDARTEAEPLRYWYSRLDTRTSTLTTLFLEPDIPYKLTLSDNFIDRKMLLLNAGAEHPQGTGYRMADWPVLYDTEYRAARDMWALLGPRIDNLERHGIVNERVRDLRARGENLLRLADGLRKERRWDSYTEAARGALSLASLAYNDVDTTQRDVLAGVLFYIALFIPFAYCAERLLFGFASINRRIAAFCAILLGIITVIYNVHPAFQLTYSPAIVILAFFILGLSAMVAFIIFMRFEREMKELQRRSRHMRGPAVSRGAAMAAAAAIGVSNLRRRPLRTALTCATLVILTFTIMNFTTARSVRQAGWVSFSAQAPYHGLLLKDVGWRTLPPEAWQAAAALFSARNATARQKDSGGIVAPRVWYETSDQTRSPVLPVLHGREEFRLRGVVGLSPDEPAVSGLDTELLSGRWFRHDEQQGMILPQRAAESLGIAITHDAPLPQVTLWGMPFTVTGILRENALRTRTDLDAEPLTPIIYPNEAATQISALEAEALADGDDLLRYDSRYEHVDGDMVCIVPARTLMAAGGALKALAVRLPAAESRDAVQRGTLSAGGLGDRFGLMLFRGADQGTFLYYAANATSYSGVSVILVPLAISALIVLNTMIGAVHERKTEIGIYTSVGLAPSHVAFLFVAEAMALAVLSVVSGYLLAQGCAAVLAGTPVWQGMTANYSSTAGVAAMLMVMGVVLLSTLYPARMASQVAIPDVTRAWKLPQTQGDVLSLPLPFLIRAREQACAGGYLMDYYEAHADISHGEFSTDGMEYDFIHAGMLPAQGILPGQPAGDAEDSCFSMQFKAWLAPFDFGVRQNVRLVFCPSELYRGYRQIQVIIRRETGEQAIWHNLNKRFLNDLRKQLLVWRSLDDPARQAYEAGLEAVLAAQGRGLPPEAATQRALSGTDNDNRGGKA</sequence>
<feature type="transmembrane region" description="Helical" evidence="8">
    <location>
        <begin position="971"/>
        <end position="989"/>
    </location>
</feature>
<keyword evidence="4 8" id="KW-1133">Transmembrane helix</keyword>
<dbReference type="Gene3D" id="3.50.30.30">
    <property type="match status" value="1"/>
</dbReference>
<evidence type="ECO:0000256" key="7">
    <source>
        <dbReference type="SAM" id="MobiDB-lite"/>
    </source>
</evidence>
<dbReference type="HOGENOM" id="CLU_240525_0_0_7"/>
<dbReference type="InterPro" id="IPR046450">
    <property type="entry name" value="PA_dom_sf"/>
</dbReference>
<reference evidence="12 13" key="1">
    <citation type="journal article" date="2011" name="J. Bacteriol.">
        <title>Complete genome sequence and updated annotation of Desulfovibrio alaskensis G20.</title>
        <authorList>
            <person name="Hauser L.J."/>
            <person name="Land M.L."/>
            <person name="Brown S.D."/>
            <person name="Larimer F."/>
            <person name="Keller K.L."/>
            <person name="Rapp-Giles B.J."/>
            <person name="Price M.N."/>
            <person name="Lin M."/>
            <person name="Bruce D.C."/>
            <person name="Detter J.C."/>
            <person name="Tapia R."/>
            <person name="Han C.S."/>
            <person name="Goodwin L.A."/>
            <person name="Cheng J.F."/>
            <person name="Pitluck S."/>
            <person name="Copeland A."/>
            <person name="Lucas S."/>
            <person name="Nolan M."/>
            <person name="Lapidus A.L."/>
            <person name="Palumbo A.V."/>
            <person name="Wall J.D."/>
        </authorList>
    </citation>
    <scope>NUCLEOTIDE SEQUENCE [LARGE SCALE GENOMIC DNA]</scope>
    <source>
        <strain evidence="13">ATCC BAA 1058 / DSM 17464 / G20</strain>
    </source>
</reference>
<feature type="transmembrane region" description="Helical" evidence="8">
    <location>
        <begin position="1001"/>
        <end position="1020"/>
    </location>
</feature>
<dbReference type="STRING" id="207559.Dde_0730"/>
<evidence type="ECO:0000256" key="1">
    <source>
        <dbReference type="ARBA" id="ARBA00004651"/>
    </source>
</evidence>
<dbReference type="EMBL" id="CP000112">
    <property type="protein sequence ID" value="ABB37531.1"/>
    <property type="molecule type" value="Genomic_DNA"/>
</dbReference>
<feature type="signal peptide" evidence="9">
    <location>
        <begin position="1"/>
        <end position="46"/>
    </location>
</feature>
<evidence type="ECO:0000259" key="11">
    <source>
        <dbReference type="Pfam" id="PF04389"/>
    </source>
</evidence>
<dbReference type="eggNOG" id="COG0577">
    <property type="taxonomic scope" value="Bacteria"/>
</dbReference>
<dbReference type="InterPro" id="IPR003838">
    <property type="entry name" value="ABC3_permease_C"/>
</dbReference>
<evidence type="ECO:0000256" key="2">
    <source>
        <dbReference type="ARBA" id="ARBA00022475"/>
    </source>
</evidence>
<keyword evidence="13" id="KW-1185">Reference proteome</keyword>
<proteinExistence type="inferred from homology"/>
<organism evidence="12 13">
    <name type="scientific">Oleidesulfovibrio alaskensis (strain ATCC BAA-1058 / DSM 17464 / G20)</name>
    <name type="common">Desulfovibrio alaskensis</name>
    <dbReference type="NCBI Taxonomy" id="207559"/>
    <lineage>
        <taxon>Bacteria</taxon>
        <taxon>Pseudomonadati</taxon>
        <taxon>Thermodesulfobacteriota</taxon>
        <taxon>Desulfovibrionia</taxon>
        <taxon>Desulfovibrionales</taxon>
        <taxon>Desulfovibrionaceae</taxon>
        <taxon>Oleidesulfovibrio</taxon>
    </lineage>
</organism>
<evidence type="ECO:0000256" key="3">
    <source>
        <dbReference type="ARBA" id="ARBA00022692"/>
    </source>
</evidence>
<dbReference type="eggNOG" id="COG2234">
    <property type="taxonomic scope" value="Bacteria"/>
</dbReference>
<dbReference type="InterPro" id="IPR007484">
    <property type="entry name" value="Peptidase_M28"/>
</dbReference>
<dbReference type="Proteomes" id="UP000002710">
    <property type="component" value="Chromosome"/>
</dbReference>
<dbReference type="Gene3D" id="3.40.630.10">
    <property type="entry name" value="Zn peptidases"/>
    <property type="match status" value="1"/>
</dbReference>
<evidence type="ECO:0000256" key="8">
    <source>
        <dbReference type="SAM" id="Phobius"/>
    </source>
</evidence>
<feature type="transmembrane region" description="Helical" evidence="8">
    <location>
        <begin position="1487"/>
        <end position="1509"/>
    </location>
</feature>
<evidence type="ECO:0000256" key="6">
    <source>
        <dbReference type="ARBA" id="ARBA00038076"/>
    </source>
</evidence>
<evidence type="ECO:0000256" key="9">
    <source>
        <dbReference type="SAM" id="SignalP"/>
    </source>
</evidence>
<dbReference type="PANTHER" id="PTHR30572">
    <property type="entry name" value="MEMBRANE COMPONENT OF TRANSPORTER-RELATED"/>
    <property type="match status" value="1"/>
</dbReference>
<feature type="transmembrane region" description="Helical" evidence="8">
    <location>
        <begin position="1032"/>
        <end position="1051"/>
    </location>
</feature>
<feature type="transmembrane region" description="Helical" evidence="8">
    <location>
        <begin position="1444"/>
        <end position="1467"/>
    </location>
</feature>
<feature type="region of interest" description="Disordered" evidence="7">
    <location>
        <begin position="1698"/>
        <end position="1720"/>
    </location>
</feature>
<accession>Q314W5</accession>
<feature type="region of interest" description="Disordered" evidence="7">
    <location>
        <begin position="1"/>
        <end position="21"/>
    </location>
</feature>
<protein>
    <submittedName>
        <fullName evidence="12">Uncharacterized protein</fullName>
    </submittedName>
</protein>
<feature type="chain" id="PRO_5004219761" evidence="9">
    <location>
        <begin position="47"/>
        <end position="1720"/>
    </location>
</feature>
<comment type="subcellular location">
    <subcellularLocation>
        <location evidence="1">Cell membrane</location>
        <topology evidence="1">Multi-pass membrane protein</topology>
    </subcellularLocation>
</comment>
<dbReference type="GO" id="GO:0022857">
    <property type="term" value="F:transmembrane transporter activity"/>
    <property type="evidence" value="ECO:0007669"/>
    <property type="project" value="TreeGrafter"/>
</dbReference>
<feature type="transmembrane region" description="Helical" evidence="8">
    <location>
        <begin position="1097"/>
        <end position="1115"/>
    </location>
</feature>
<keyword evidence="9" id="KW-0732">Signal</keyword>
<evidence type="ECO:0000313" key="13">
    <source>
        <dbReference type="Proteomes" id="UP000002710"/>
    </source>
</evidence>
<keyword evidence="5 8" id="KW-0472">Membrane</keyword>
<feature type="transmembrane region" description="Helical" evidence="8">
    <location>
        <begin position="1400"/>
        <end position="1424"/>
    </location>
</feature>
<feature type="domain" description="ABC3 transporter permease C-terminal" evidence="10">
    <location>
        <begin position="1404"/>
        <end position="1516"/>
    </location>
</feature>
<dbReference type="KEGG" id="dde:Dde_0730"/>